<sequence>VNDPAGVPIDSLCRPASSPQAITAGCTGSDGAALTDSSTACEMCSGGFFLFMGGCYKAGEAPGSEICTKAEGGKCTTCKTDNGLFQNPAVSPTLGSECILCSDATDRDGYKGVANCNKCTAPGSAGAATCSACQAGYVKATDANECKKCGTGCSTCSASNQQECTACLEGKYLKSDKTCVEASGCNGATYADPTTNECKSCATDILECTACTYSDSLQKPVCSNCGSGGKLLRIDLDGTTTCVDDAGCADGNTHFVIDESGKKCLLCSDTTTSSTDANKGVDHCKTCTKTGAQKPVCSACLDGYYGTTSCTACTGANCATCNDSDPSKCVSCKPGFFLKDASTGECVPCDNVEKGGREGCSICSNNPTFKCADCRANYRKQPNGGASDDYTCTKTCEDDSACGGTAGACDAIVISASGEMTYYCSLCGDSTKIPIDGKCVDSNQKQQNTCENGVCTQCTDGYFLYMGGCYKADQPPGNLMCTAAAGGICTITTSQYFKIPGATDKQQSVLACENPVGTAVGERAYVGVEGCKTCEAPTAATGMAAAKCTACDEGKVLTGSGYGCVTCSIAGCTACRADNMCEACGDGYRLEGDTCVRTSTIAGISVTKSLSALCC</sequence>
<protein>
    <submittedName>
        <fullName evidence="2">Variant-specific surface protein</fullName>
    </submittedName>
</protein>
<dbReference type="SMART" id="SM00181">
    <property type="entry name" value="EGF"/>
    <property type="match status" value="7"/>
</dbReference>
<feature type="domain" description="EGF-like" evidence="1">
    <location>
        <begin position="266"/>
        <end position="311"/>
    </location>
</feature>
<feature type="non-terminal residue" evidence="2">
    <location>
        <position position="1"/>
    </location>
</feature>
<dbReference type="Proteomes" id="UP000018040">
    <property type="component" value="Unassembled WGS sequence"/>
</dbReference>
<dbReference type="SMART" id="SM00261">
    <property type="entry name" value="FU"/>
    <property type="match status" value="3"/>
</dbReference>
<dbReference type="AlphaFoldDB" id="V6TP12"/>
<dbReference type="InterPro" id="IPR005127">
    <property type="entry name" value="Giardia_VSP"/>
</dbReference>
<dbReference type="SUPFAM" id="SSF57184">
    <property type="entry name" value="Growth factor receptor domain"/>
    <property type="match status" value="3"/>
</dbReference>
<gene>
    <name evidence="2" type="ORF">GSB_155015</name>
</gene>
<dbReference type="Pfam" id="PF03302">
    <property type="entry name" value="VSP"/>
    <property type="match status" value="1"/>
</dbReference>
<reference evidence="2 3" key="2">
    <citation type="journal article" date="2013" name="Genome Biol. Evol.">
        <title>Genome sequencing of Giardia lamblia genotypes A2 and B isolates (DH and GS) and comparative analysis with the genomes of genotypes A1 and E (WB and Pig).</title>
        <authorList>
            <person name="Adam R.D."/>
            <person name="Dahlstrom E.W."/>
            <person name="Martens C.A."/>
            <person name="Bruno D.P."/>
            <person name="Barbian K.D."/>
            <person name="Ricklefs S.M."/>
            <person name="Hernandez M.M."/>
            <person name="Narla N.P."/>
            <person name="Patel R.B."/>
            <person name="Porcella S.F."/>
            <person name="Nash T.E."/>
        </authorList>
    </citation>
    <scope>NUCLEOTIDE SEQUENCE [LARGE SCALE GENOMIC DNA]</scope>
    <source>
        <strain evidence="2 3">GS</strain>
    </source>
</reference>
<reference evidence="3" key="1">
    <citation type="submission" date="2012-02" db="EMBL/GenBank/DDBJ databases">
        <title>Genome sequencing of Giardia lamblia Genotypes A2 and B isolates (DH and GS) and comparative analysis with the genomes of Genotypes A1 and E (WB and Pig).</title>
        <authorList>
            <person name="Adam R."/>
            <person name="Dahlstrom E."/>
            <person name="Martens C."/>
            <person name="Bruno D."/>
            <person name="Barbian K."/>
            <person name="Porcella S.F."/>
            <person name="Nash T."/>
        </authorList>
    </citation>
    <scope>NUCLEOTIDE SEQUENCE</scope>
    <source>
        <strain evidence="3">GS</strain>
    </source>
</reference>
<proteinExistence type="predicted"/>
<name>V6TP12_GIAIN</name>
<comment type="caution">
    <text evidence="2">The sequence shown here is derived from an EMBL/GenBank/DDBJ whole genome shotgun (WGS) entry which is preliminary data.</text>
</comment>
<dbReference type="InterPro" id="IPR000742">
    <property type="entry name" value="EGF"/>
</dbReference>
<dbReference type="VEuPathDB" id="GiardiaDB:GL50803_00137620"/>
<evidence type="ECO:0000313" key="3">
    <source>
        <dbReference type="Proteomes" id="UP000018040"/>
    </source>
</evidence>
<dbReference type="Gene3D" id="2.10.220.10">
    <property type="entry name" value="Hormone Receptor, Insulin-like Growth Factor Receptor 1, Chain A, domain 2"/>
    <property type="match status" value="2"/>
</dbReference>
<dbReference type="PANTHER" id="PTHR23275:SF100">
    <property type="entry name" value="EGF-LIKE DOMAIN-CONTAINING PROTEIN"/>
    <property type="match status" value="1"/>
</dbReference>
<feature type="domain" description="EGF-like" evidence="1">
    <location>
        <begin position="566"/>
        <end position="596"/>
    </location>
</feature>
<dbReference type="InterPro" id="IPR052798">
    <property type="entry name" value="Giardia_VSA"/>
</dbReference>
<feature type="domain" description="EGF-like" evidence="1">
    <location>
        <begin position="511"/>
        <end position="565"/>
    </location>
</feature>
<feature type="domain" description="EGF-like" evidence="1">
    <location>
        <begin position="348"/>
        <end position="393"/>
    </location>
</feature>
<dbReference type="VEuPathDB" id="GiardiaDB:QR46_4933"/>
<organism evidence="2 3">
    <name type="scientific">Giardia intestinalis</name>
    <name type="common">Giardia lamblia</name>
    <dbReference type="NCBI Taxonomy" id="5741"/>
    <lineage>
        <taxon>Eukaryota</taxon>
        <taxon>Metamonada</taxon>
        <taxon>Diplomonadida</taxon>
        <taxon>Hexamitidae</taxon>
        <taxon>Giardiinae</taxon>
        <taxon>Giardia</taxon>
    </lineage>
</organism>
<evidence type="ECO:0000259" key="1">
    <source>
        <dbReference type="SMART" id="SM00181"/>
    </source>
</evidence>
<feature type="domain" description="EGF-like" evidence="1">
    <location>
        <begin position="148"/>
        <end position="180"/>
    </location>
</feature>
<accession>V6TP12</accession>
<dbReference type="InterPro" id="IPR009030">
    <property type="entry name" value="Growth_fac_rcpt_cys_sf"/>
</dbReference>
<feature type="domain" description="EGF-like" evidence="1">
    <location>
        <begin position="312"/>
        <end position="347"/>
    </location>
</feature>
<feature type="domain" description="EGF-like" evidence="1">
    <location>
        <begin position="100"/>
        <end position="147"/>
    </location>
</feature>
<evidence type="ECO:0000313" key="2">
    <source>
        <dbReference type="EMBL" id="ESU40349.1"/>
    </source>
</evidence>
<dbReference type="InterPro" id="IPR006212">
    <property type="entry name" value="Furin_repeat"/>
</dbReference>
<dbReference type="EMBL" id="AHHH01000245">
    <property type="protein sequence ID" value="ESU40349.1"/>
    <property type="molecule type" value="Genomic_DNA"/>
</dbReference>
<dbReference type="PANTHER" id="PTHR23275">
    <property type="entry name" value="CABRIOLET.-RELATED"/>
    <property type="match status" value="1"/>
</dbReference>